<organism evidence="2 3">
    <name type="scientific">Thalassomonas viridans</name>
    <dbReference type="NCBI Taxonomy" id="137584"/>
    <lineage>
        <taxon>Bacteria</taxon>
        <taxon>Pseudomonadati</taxon>
        <taxon>Pseudomonadota</taxon>
        <taxon>Gammaproteobacteria</taxon>
        <taxon>Alteromonadales</taxon>
        <taxon>Colwelliaceae</taxon>
        <taxon>Thalassomonas</taxon>
    </lineage>
</organism>
<dbReference type="InterPro" id="IPR016181">
    <property type="entry name" value="Acyl_CoA_acyltransferase"/>
</dbReference>
<gene>
    <name evidence="2" type="ORF">SG34_032465</name>
</gene>
<dbReference type="KEGG" id="tvd:SG34_032465"/>
<dbReference type="GO" id="GO:0016747">
    <property type="term" value="F:acyltransferase activity, transferring groups other than amino-acyl groups"/>
    <property type="evidence" value="ECO:0007669"/>
    <property type="project" value="InterPro"/>
</dbReference>
<dbReference type="Pfam" id="PF00583">
    <property type="entry name" value="Acetyltransf_1"/>
    <property type="match status" value="1"/>
</dbReference>
<dbReference type="RefSeq" id="WP_044840627.1">
    <property type="nucleotide sequence ID" value="NZ_CP059734.1"/>
</dbReference>
<evidence type="ECO:0000259" key="1">
    <source>
        <dbReference type="PROSITE" id="PS51186"/>
    </source>
</evidence>
<dbReference type="AlphaFoldDB" id="A0AAE9Z9K7"/>
<evidence type="ECO:0000313" key="2">
    <source>
        <dbReference type="EMBL" id="WDE08634.1"/>
    </source>
</evidence>
<reference evidence="2 3" key="2">
    <citation type="journal article" date="2022" name="Mar. Drugs">
        <title>Bioassay-Guided Fractionation Leads to the Detection of Cholic Acid Generated by the Rare Thalassomonas sp.</title>
        <authorList>
            <person name="Pheiffer F."/>
            <person name="Schneider Y.K."/>
            <person name="Hansen E.H."/>
            <person name="Andersen J.H."/>
            <person name="Isaksson J."/>
            <person name="Busche T."/>
            <person name="R C."/>
            <person name="Kalinowski J."/>
            <person name="Zyl L.V."/>
            <person name="Trindade M."/>
        </authorList>
    </citation>
    <scope>NUCLEOTIDE SEQUENCE [LARGE SCALE GENOMIC DNA]</scope>
    <source>
        <strain evidence="2 3">XOM25</strain>
    </source>
</reference>
<dbReference type="PROSITE" id="PS51186">
    <property type="entry name" value="GNAT"/>
    <property type="match status" value="1"/>
</dbReference>
<accession>A0AAE9Z9K7</accession>
<keyword evidence="3" id="KW-1185">Reference proteome</keyword>
<protein>
    <submittedName>
        <fullName evidence="2">GNAT family N-acetyltransferase</fullName>
    </submittedName>
</protein>
<dbReference type="Gene3D" id="3.40.630.30">
    <property type="match status" value="1"/>
</dbReference>
<evidence type="ECO:0000313" key="3">
    <source>
        <dbReference type="Proteomes" id="UP000032352"/>
    </source>
</evidence>
<feature type="domain" description="N-acetyltransferase" evidence="1">
    <location>
        <begin position="28"/>
        <end position="174"/>
    </location>
</feature>
<dbReference type="InterPro" id="IPR000182">
    <property type="entry name" value="GNAT_dom"/>
</dbReference>
<dbReference type="SUPFAM" id="SSF55729">
    <property type="entry name" value="Acyl-CoA N-acyltransferases (Nat)"/>
    <property type="match status" value="1"/>
</dbReference>
<proteinExistence type="predicted"/>
<name>A0AAE9Z9K7_9GAMM</name>
<dbReference type="EMBL" id="CP059734">
    <property type="protein sequence ID" value="WDE08634.1"/>
    <property type="molecule type" value="Genomic_DNA"/>
</dbReference>
<sequence>MLKSLRHINIDGPLKTTKVIKESNRAKYYIYDLQQNQHALFELTRICQKLRSKSGFQDLPDIPEYFLQMLSSCGAHIILAEINDALAGLLIFNKINVKNKKITFISYCSVIKDFQNLGIAKKLQIQALKFSRPDIAMGKTPNPLMFYLSTNGGRKLGRFYPDLTSPIPEEIRHYASQTLTKMLKTGSNLTNDFIIKNSFSKALGDSCVRKWAPENQAQGKRINEHFRQLENTDAQLVILVLSRTGKLKLFIRTLFPL</sequence>
<dbReference type="Proteomes" id="UP000032352">
    <property type="component" value="Chromosome pTvir"/>
</dbReference>
<reference evidence="2 3" key="1">
    <citation type="journal article" date="2015" name="Genome Announc.">
        <title>Draft Genome Sequences of Marine Isolates of Thalassomonas viridans and Thalassomonas actiniarum.</title>
        <authorList>
            <person name="Olonade I."/>
            <person name="van Zyl L.J."/>
            <person name="Trindade M."/>
        </authorList>
    </citation>
    <scope>NUCLEOTIDE SEQUENCE [LARGE SCALE GENOMIC DNA]</scope>
    <source>
        <strain evidence="2 3">XOM25</strain>
    </source>
</reference>
<dbReference type="CDD" id="cd04301">
    <property type="entry name" value="NAT_SF"/>
    <property type="match status" value="1"/>
</dbReference>